<feature type="compositionally biased region" description="Basic and acidic residues" evidence="1">
    <location>
        <begin position="381"/>
        <end position="395"/>
    </location>
</feature>
<dbReference type="HOGENOM" id="CLU_325434_0_0_1"/>
<feature type="compositionally biased region" description="Basic and acidic residues" evidence="1">
    <location>
        <begin position="918"/>
        <end position="929"/>
    </location>
</feature>
<accession>R0K111</accession>
<feature type="compositionally biased region" description="Low complexity" evidence="1">
    <location>
        <begin position="42"/>
        <end position="59"/>
    </location>
</feature>
<evidence type="ECO:0000256" key="1">
    <source>
        <dbReference type="SAM" id="MobiDB-lite"/>
    </source>
</evidence>
<feature type="compositionally biased region" description="Basic and acidic residues" evidence="1">
    <location>
        <begin position="494"/>
        <end position="513"/>
    </location>
</feature>
<dbReference type="AlphaFoldDB" id="R0K111"/>
<evidence type="ECO:0000313" key="2">
    <source>
        <dbReference type="EMBL" id="EOA82092.1"/>
    </source>
</evidence>
<dbReference type="eggNOG" id="ENOG502SRWN">
    <property type="taxonomic scope" value="Eukaryota"/>
</dbReference>
<feature type="compositionally biased region" description="Basic and acidic residues" evidence="1">
    <location>
        <begin position="940"/>
        <end position="960"/>
    </location>
</feature>
<feature type="region of interest" description="Disordered" evidence="1">
    <location>
        <begin position="178"/>
        <end position="200"/>
    </location>
</feature>
<feature type="compositionally biased region" description="Polar residues" evidence="1">
    <location>
        <begin position="530"/>
        <end position="583"/>
    </location>
</feature>
<reference evidence="2 3" key="1">
    <citation type="journal article" date="2012" name="PLoS Pathog.">
        <title>Diverse lifestyles and strategies of plant pathogenesis encoded in the genomes of eighteen Dothideomycetes fungi.</title>
        <authorList>
            <person name="Ohm R.A."/>
            <person name="Feau N."/>
            <person name="Henrissat B."/>
            <person name="Schoch C.L."/>
            <person name="Horwitz B.A."/>
            <person name="Barry K.W."/>
            <person name="Condon B.J."/>
            <person name="Copeland A.C."/>
            <person name="Dhillon B."/>
            <person name="Glaser F."/>
            <person name="Hesse C.N."/>
            <person name="Kosti I."/>
            <person name="LaButti K."/>
            <person name="Lindquist E.A."/>
            <person name="Lucas S."/>
            <person name="Salamov A.A."/>
            <person name="Bradshaw R.E."/>
            <person name="Ciuffetti L."/>
            <person name="Hamelin R.C."/>
            <person name="Kema G.H.J."/>
            <person name="Lawrence C."/>
            <person name="Scott J.A."/>
            <person name="Spatafora J.W."/>
            <person name="Turgeon B.G."/>
            <person name="de Wit P.J.G.M."/>
            <person name="Zhong S."/>
            <person name="Goodwin S.B."/>
            <person name="Grigoriev I.V."/>
        </authorList>
    </citation>
    <scope>NUCLEOTIDE SEQUENCE [LARGE SCALE GENOMIC DNA]</scope>
    <source>
        <strain evidence="3">28A</strain>
    </source>
</reference>
<reference evidence="2 3" key="2">
    <citation type="journal article" date="2013" name="PLoS Genet.">
        <title>Comparative genome structure, secondary metabolite, and effector coding capacity across Cochliobolus pathogens.</title>
        <authorList>
            <person name="Condon B.J."/>
            <person name="Leng Y."/>
            <person name="Wu D."/>
            <person name="Bushley K.E."/>
            <person name="Ohm R.A."/>
            <person name="Otillar R."/>
            <person name="Martin J."/>
            <person name="Schackwitz W."/>
            <person name="Grimwood J."/>
            <person name="MohdZainudin N."/>
            <person name="Xue C."/>
            <person name="Wang R."/>
            <person name="Manning V.A."/>
            <person name="Dhillon B."/>
            <person name="Tu Z.J."/>
            <person name="Steffenson B.J."/>
            <person name="Salamov A."/>
            <person name="Sun H."/>
            <person name="Lowry S."/>
            <person name="LaButti K."/>
            <person name="Han J."/>
            <person name="Copeland A."/>
            <person name="Lindquist E."/>
            <person name="Barry K."/>
            <person name="Schmutz J."/>
            <person name="Baker S.E."/>
            <person name="Ciuffetti L.M."/>
            <person name="Grigoriev I.V."/>
            <person name="Zhong S."/>
            <person name="Turgeon B.G."/>
        </authorList>
    </citation>
    <scope>NUCLEOTIDE SEQUENCE [LARGE SCALE GENOMIC DNA]</scope>
    <source>
        <strain evidence="3">28A</strain>
    </source>
</reference>
<feature type="compositionally biased region" description="Polar residues" evidence="1">
    <location>
        <begin position="905"/>
        <end position="914"/>
    </location>
</feature>
<feature type="region of interest" description="Disordered" evidence="1">
    <location>
        <begin position="356"/>
        <end position="583"/>
    </location>
</feature>
<evidence type="ECO:0000313" key="3">
    <source>
        <dbReference type="Proteomes" id="UP000016935"/>
    </source>
</evidence>
<feature type="compositionally biased region" description="Polar residues" evidence="1">
    <location>
        <begin position="446"/>
        <end position="457"/>
    </location>
</feature>
<protein>
    <submittedName>
        <fullName evidence="2">Uncharacterized protein</fullName>
    </submittedName>
</protein>
<gene>
    <name evidence="2" type="ORF">SETTUDRAFT_34839</name>
</gene>
<feature type="compositionally biased region" description="Polar residues" evidence="1">
    <location>
        <begin position="881"/>
        <end position="897"/>
    </location>
</feature>
<feature type="compositionally biased region" description="Basic and acidic residues" evidence="1">
    <location>
        <begin position="83"/>
        <end position="93"/>
    </location>
</feature>
<proteinExistence type="predicted"/>
<organism evidence="2 3">
    <name type="scientific">Exserohilum turcicum (strain 28A)</name>
    <name type="common">Northern leaf blight fungus</name>
    <name type="synonym">Setosphaeria turcica</name>
    <dbReference type="NCBI Taxonomy" id="671987"/>
    <lineage>
        <taxon>Eukaryota</taxon>
        <taxon>Fungi</taxon>
        <taxon>Dikarya</taxon>
        <taxon>Ascomycota</taxon>
        <taxon>Pezizomycotina</taxon>
        <taxon>Dothideomycetes</taxon>
        <taxon>Pleosporomycetidae</taxon>
        <taxon>Pleosporales</taxon>
        <taxon>Pleosporineae</taxon>
        <taxon>Pleosporaceae</taxon>
        <taxon>Exserohilum</taxon>
    </lineage>
</organism>
<keyword evidence="3" id="KW-1185">Reference proteome</keyword>
<name>R0K111_EXST2</name>
<dbReference type="EMBL" id="KB908855">
    <property type="protein sequence ID" value="EOA82092.1"/>
    <property type="molecule type" value="Genomic_DNA"/>
</dbReference>
<dbReference type="RefSeq" id="XP_008030118.1">
    <property type="nucleotide sequence ID" value="XM_008031927.1"/>
</dbReference>
<dbReference type="Proteomes" id="UP000016935">
    <property type="component" value="Unassembled WGS sequence"/>
</dbReference>
<dbReference type="GeneID" id="19403952"/>
<dbReference type="STRING" id="671987.R0K111"/>
<feature type="region of interest" description="Disordered" evidence="1">
    <location>
        <begin position="42"/>
        <end position="122"/>
    </location>
</feature>
<dbReference type="OrthoDB" id="30417at2759"/>
<sequence length="983" mass="105494">MSLAYKVDELLALRDSVSESAVSIEKFPDEDVIREHVLRPSVSAAANLNSRSSNKSLKVPAATAPVPLGPQKRPSPTPSFKRGKAEKLLKEHGSPPGLRVTAGGRIVPSDLPPLGTSRYGDTTYRPQQPLRVAPGNVMAMPPHSNASDTARIEIVGGQPVVFVGDRMFALPAVSATNPTLPPGGPAAMDPTTKRAPDASASTMHGALPGAAFGPPRSSTHTPFAGMDIATLKTQQALKKQELRTVEQTEVLQASHQSEAWRAGMIEKKRCLIVELDALRKQIATLEAGGTTAQPSAFPNPIGGPAAPGLAFGAQNQQPFAPAMYPFAAANQYAPMGMYQAQPQPYGGFPSFPTVEPAPFVPSSTNIQTPHSPPGSATRRSRAIEIKPPPPEDVKKPSALNPKSPTYEPATKSTGMQGAVPPTPSPEKSSPWRAQEVSEASKHDRGVSSQKHSLSSVDTMDFFPTNTHEHSSTRMAPQLQENKAPIEPAAAPSTPEKHWPASPWNEDHSGRSSKNEVAPKLTSWPEAFGKQPSTSSLRPSTTNQTVSAKTERSSMVSALMATSASSSNAAPRTNSDQGTGTNQNWSLSDKAIAHVPSTYQEGYQAGYDHIGIPDSPEVLQGYIQGLLHFLTDESKKRQAEYQRRANSRAPSLRGLVAGSLPHDSGMGMGVNRSSLSGGQENMRLTKGNVTDDSRREFGQGAQANMQDIPNQYKMGGEAVAESRQRVSSGAQYFNSPVLFAHRMASGQRQIVIPRIEDEASKGHQDKGIGFRGASHSKGGACQQSFGTPMQNGSHGTPLATQRFYTGPKEGSSHELGGCNGPSGRSCADVGLTGLDGAMDDLVEMINDRHVDEGRTCVVAENQSSEAGSRMEYEESNAWCFKSSSNKGKQKAASSPSKTTDMERETVASSRTNTPGSPKKAGEHSPAKAKLEQVTNKFRRNKKDEGRTMSPEERTRRSEKWRQRFQQLKRSELEEIEAHRRNSGT</sequence>
<feature type="region of interest" description="Disordered" evidence="1">
    <location>
        <begin position="881"/>
        <end position="962"/>
    </location>
</feature>